<organism evidence="2 3">
    <name type="scientific">Ruminococcus albus (strain ATCC 27210 / DSM 20455 / JCM 14654 / NCDO 2250 / 7)</name>
    <dbReference type="NCBI Taxonomy" id="697329"/>
    <lineage>
        <taxon>Bacteria</taxon>
        <taxon>Bacillati</taxon>
        <taxon>Bacillota</taxon>
        <taxon>Clostridia</taxon>
        <taxon>Eubacteriales</taxon>
        <taxon>Oscillospiraceae</taxon>
        <taxon>Ruminococcus</taxon>
    </lineage>
</organism>
<reference evidence="2 3" key="1">
    <citation type="journal article" date="2011" name="J. Bacteriol.">
        <title>Complete genome of the cellulolytic ruminal bacterium Ruminococcus albus 7.</title>
        <authorList>
            <person name="Suen G."/>
            <person name="Stevenson D.M."/>
            <person name="Bruce D.C."/>
            <person name="Chertkov O."/>
            <person name="Copeland A."/>
            <person name="Cheng J.F."/>
            <person name="Detter C."/>
            <person name="Detter J.C."/>
            <person name="Goodwin L.A."/>
            <person name="Han C.S."/>
            <person name="Hauser L.J."/>
            <person name="Ivanova N.N."/>
            <person name="Kyrpides N.C."/>
            <person name="Land M.L."/>
            <person name="Lapidus A."/>
            <person name="Lucas S."/>
            <person name="Ovchinnikova G."/>
            <person name="Pitluck S."/>
            <person name="Tapia R."/>
            <person name="Woyke T."/>
            <person name="Boyum J."/>
            <person name="Mead D."/>
            <person name="Weimer P.J."/>
        </authorList>
    </citation>
    <scope>NUCLEOTIDE SEQUENCE [LARGE SCALE GENOMIC DNA]</scope>
    <source>
        <strain evidence="3">ATCC 27210 / DSM 20455 / JCM 14654 / NCDO 2250 / 7</strain>
    </source>
</reference>
<evidence type="ECO:0000313" key="3">
    <source>
        <dbReference type="Proteomes" id="UP000006919"/>
    </source>
</evidence>
<name>E6UFY1_RUMA7</name>
<keyword evidence="1" id="KW-1133">Transmembrane helix</keyword>
<evidence type="ECO:0008006" key="4">
    <source>
        <dbReference type="Google" id="ProtNLM"/>
    </source>
</evidence>
<keyword evidence="1" id="KW-0472">Membrane</keyword>
<accession>E6UFY1</accession>
<feature type="transmembrane region" description="Helical" evidence="1">
    <location>
        <begin position="12"/>
        <end position="36"/>
    </location>
</feature>
<keyword evidence="1" id="KW-0812">Transmembrane</keyword>
<sequence>MKIKYKYQSKFLSVIRILGVLVVLHPGIIKLIATHVPSSAIPMPSSAIPMPEDKTLVLMIFLMPIIIWLSCIALFSNLPIEMVADEYKLKVTVPFRETIISYSDIESISLDHEFRKAEIRGADDYYNEILTITDINKKEYVYHKKIELDQNKVAKNPEYMKEQFENSKFSKLKAYIEEQMKFEKRLGINLQNIHGDR</sequence>
<dbReference type="EMBL" id="CP002403">
    <property type="protein sequence ID" value="ADU23655.1"/>
    <property type="molecule type" value="Genomic_DNA"/>
</dbReference>
<dbReference type="RefSeq" id="WP_013499761.1">
    <property type="nucleotide sequence ID" value="NC_014833.1"/>
</dbReference>
<proteinExistence type="predicted"/>
<evidence type="ECO:0000313" key="2">
    <source>
        <dbReference type="EMBL" id="ADU23655.1"/>
    </source>
</evidence>
<evidence type="ECO:0000256" key="1">
    <source>
        <dbReference type="SAM" id="Phobius"/>
    </source>
</evidence>
<dbReference type="STRING" id="697329.Rumal_3192"/>
<dbReference type="OrthoDB" id="1829874at2"/>
<dbReference type="KEGG" id="ral:Rumal_3192"/>
<gene>
    <name evidence="2" type="ordered locus">Rumal_3192</name>
</gene>
<dbReference type="AlphaFoldDB" id="E6UFY1"/>
<dbReference type="HOGENOM" id="CLU_1383276_0_0_9"/>
<protein>
    <recommendedName>
        <fullName evidence="4">PH domain-containing protein</fullName>
    </recommendedName>
</protein>
<feature type="transmembrane region" description="Helical" evidence="1">
    <location>
        <begin position="56"/>
        <end position="80"/>
    </location>
</feature>
<dbReference type="Proteomes" id="UP000006919">
    <property type="component" value="Chromosome"/>
</dbReference>